<keyword evidence="2" id="KW-0378">Hydrolase</keyword>
<keyword evidence="5" id="KW-1185">Reference proteome</keyword>
<gene>
    <name evidence="3" type="ORF">D0U04_14045</name>
    <name evidence="2" type="ORF">DJ93_5318</name>
</gene>
<dbReference type="EMBL" id="JMQC01000008">
    <property type="protein sequence ID" value="KFM99330.1"/>
    <property type="molecule type" value="Genomic_DNA"/>
</dbReference>
<name>A0A090Z4J7_9BACI</name>
<dbReference type="Proteomes" id="UP000264294">
    <property type="component" value="Unassembled WGS sequence"/>
</dbReference>
<evidence type="ECO:0000313" key="4">
    <source>
        <dbReference type="Proteomes" id="UP000029389"/>
    </source>
</evidence>
<dbReference type="Pfam" id="PF14279">
    <property type="entry name" value="HNH_5"/>
    <property type="match status" value="1"/>
</dbReference>
<proteinExistence type="predicted"/>
<evidence type="ECO:0000313" key="5">
    <source>
        <dbReference type="Proteomes" id="UP000264294"/>
    </source>
</evidence>
<dbReference type="AlphaFoldDB" id="A0A090Z4J7"/>
<reference evidence="2 4" key="1">
    <citation type="submission" date="2014-04" db="EMBL/GenBank/DDBJ databases">
        <authorList>
            <person name="Bishop-Lilly K.A."/>
            <person name="Broomall S.M."/>
            <person name="Chain P.S."/>
            <person name="Chertkov O."/>
            <person name="Coyne S.R."/>
            <person name="Daligault H.E."/>
            <person name="Davenport K.W."/>
            <person name="Erkkila T."/>
            <person name="Frey K.G."/>
            <person name="Gibbons H.S."/>
            <person name="Gu W."/>
            <person name="Jaissle J."/>
            <person name="Johnson S.L."/>
            <person name="Koroleva G.I."/>
            <person name="Ladner J.T."/>
            <person name="Lo C.-C."/>
            <person name="Minogue T.D."/>
            <person name="Munk C."/>
            <person name="Palacios G.F."/>
            <person name="Redden C.L."/>
            <person name="Rosenzweig C.N."/>
            <person name="Scholz M.B."/>
            <person name="Teshima H."/>
            <person name="Xu Y."/>
        </authorList>
    </citation>
    <scope>NUCLEOTIDE SEQUENCE [LARGE SCALE GENOMIC DNA]</scope>
    <source>
        <strain evidence="2 4">BHP</strain>
    </source>
</reference>
<protein>
    <submittedName>
        <fullName evidence="2 3">HNH endonuclease</fullName>
    </submittedName>
</protein>
<comment type="caution">
    <text evidence="2">The sequence shown here is derived from an EMBL/GenBank/DDBJ whole genome shotgun (WGS) entry which is preliminary data.</text>
</comment>
<dbReference type="EMBL" id="QVOD01000015">
    <property type="protein sequence ID" value="RFT66334.1"/>
    <property type="molecule type" value="Genomic_DNA"/>
</dbReference>
<keyword evidence="2" id="KW-0255">Endonuclease</keyword>
<evidence type="ECO:0000259" key="1">
    <source>
        <dbReference type="Pfam" id="PF14279"/>
    </source>
</evidence>
<feature type="domain" description="HNH endonuclease 5" evidence="1">
    <location>
        <begin position="4"/>
        <end position="53"/>
    </location>
</feature>
<dbReference type="PATRIC" id="fig|1405.8.peg.5483"/>
<dbReference type="RefSeq" id="WP_042984041.1">
    <property type="nucleotide sequence ID" value="NZ_JMQC01000008.1"/>
</dbReference>
<evidence type="ECO:0000313" key="3">
    <source>
        <dbReference type="EMBL" id="RFT66334.1"/>
    </source>
</evidence>
<dbReference type="InterPro" id="IPR029471">
    <property type="entry name" value="HNH_5"/>
</dbReference>
<accession>A0A090Z4J7</accession>
<dbReference type="GO" id="GO:0004519">
    <property type="term" value="F:endonuclease activity"/>
    <property type="evidence" value="ECO:0007669"/>
    <property type="project" value="UniProtKB-KW"/>
</dbReference>
<sequence>MTQCIICRKETKELSEQHVIPEILCGYYFTNSICDSCHEHMITNVDRPLIRHKLSQYKIEQMKKQIDSPLYTNEYGQELAAAETDTVETNDEIHYSNSLIMKLCKKHDISLHNEIWKEERVTKVASSIQRELLLDNRKYKMSVLKMAYTFAVQTIDGYFDDPDAIDISTIISNADFIELKEKSIVRDLSKSSLWNTLNTKSDNHYFILLSDKDGLFCFIRLFDIFDVVVHLSGKRYALPSPIVGVNHVAEQTFYIESLKEYMDSLFKEKSMKPSI</sequence>
<dbReference type="Proteomes" id="UP000029389">
    <property type="component" value="Unassembled WGS sequence"/>
</dbReference>
<organism evidence="2 4">
    <name type="scientific">Bacillus clarus</name>
    <dbReference type="NCBI Taxonomy" id="2338372"/>
    <lineage>
        <taxon>Bacteria</taxon>
        <taxon>Bacillati</taxon>
        <taxon>Bacillota</taxon>
        <taxon>Bacilli</taxon>
        <taxon>Bacillales</taxon>
        <taxon>Bacillaceae</taxon>
        <taxon>Bacillus</taxon>
        <taxon>Bacillus cereus group</taxon>
    </lineage>
</organism>
<evidence type="ECO:0000313" key="2">
    <source>
        <dbReference type="EMBL" id="KFM99330.1"/>
    </source>
</evidence>
<keyword evidence="2" id="KW-0540">Nuclease</keyword>
<reference evidence="3 5" key="2">
    <citation type="submission" date="2018-08" db="EMBL/GenBank/DDBJ databases">
        <title>Bacillus clarus sp. nov. strain PS00077A.</title>
        <authorList>
            <person name="Mendez Acevedo M."/>
            <person name="Carroll L."/>
            <person name="Mukherjee M."/>
            <person name="Wiedmann M."/>
            <person name="Kovac J."/>
        </authorList>
    </citation>
    <scope>NUCLEOTIDE SEQUENCE [LARGE SCALE GENOMIC DNA]</scope>
    <source>
        <strain evidence="3 5">PS00077A</strain>
    </source>
</reference>